<comment type="catalytic activity">
    <reaction evidence="11 12">
        <text>ATP + H2O = ADP + phosphate + H(+)</text>
        <dbReference type="Rhea" id="RHEA:13065"/>
        <dbReference type="ChEBI" id="CHEBI:15377"/>
        <dbReference type="ChEBI" id="CHEBI:15378"/>
        <dbReference type="ChEBI" id="CHEBI:30616"/>
        <dbReference type="ChEBI" id="CHEBI:43474"/>
        <dbReference type="ChEBI" id="CHEBI:456216"/>
        <dbReference type="EC" id="5.6.2.4"/>
    </reaction>
</comment>
<keyword evidence="6 12" id="KW-0347">Helicase</keyword>
<dbReference type="PROSITE" id="PS51194">
    <property type="entry name" value="HELICASE_CTER"/>
    <property type="match status" value="1"/>
</dbReference>
<comment type="cofactor">
    <cofactor evidence="12">
        <name>Zn(2+)</name>
        <dbReference type="ChEBI" id="CHEBI:29105"/>
    </cofactor>
    <text evidence="12">Binds 2 zinc ions per subunit.</text>
</comment>
<comment type="similarity">
    <text evidence="12">Belongs to the helicase family. PriA subfamily.</text>
</comment>
<dbReference type="RefSeq" id="WP_132873794.1">
    <property type="nucleotide sequence ID" value="NZ_SMGG01000004.1"/>
</dbReference>
<keyword evidence="10 12" id="KW-0413">Isomerase</keyword>
<keyword evidence="5 12" id="KW-0378">Hydrolase</keyword>
<keyword evidence="9 12" id="KW-0238">DNA-binding</keyword>
<dbReference type="EMBL" id="SMGG01000004">
    <property type="protein sequence ID" value="TCK60937.1"/>
    <property type="molecule type" value="Genomic_DNA"/>
</dbReference>
<accession>A0A4R1KA76</accession>
<evidence type="ECO:0000259" key="13">
    <source>
        <dbReference type="PROSITE" id="PS51192"/>
    </source>
</evidence>
<feature type="domain" description="Helicase C-terminal" evidence="14">
    <location>
        <begin position="387"/>
        <end position="547"/>
    </location>
</feature>
<dbReference type="SMART" id="SM00487">
    <property type="entry name" value="DEXDc"/>
    <property type="match status" value="1"/>
</dbReference>
<dbReference type="AlphaFoldDB" id="A0A4R1KA76"/>
<evidence type="ECO:0000256" key="11">
    <source>
        <dbReference type="ARBA" id="ARBA00048988"/>
    </source>
</evidence>
<dbReference type="InterPro" id="IPR005259">
    <property type="entry name" value="PriA"/>
</dbReference>
<feature type="binding site" evidence="12">
    <location>
        <position position="388"/>
    </location>
    <ligand>
        <name>Zn(2+)</name>
        <dbReference type="ChEBI" id="CHEBI:29105"/>
        <label>2</label>
    </ligand>
</feature>
<dbReference type="GO" id="GO:0006269">
    <property type="term" value="P:DNA replication, synthesis of primer"/>
    <property type="evidence" value="ECO:0007669"/>
    <property type="project" value="UniProtKB-KW"/>
</dbReference>
<dbReference type="GO" id="GO:0003677">
    <property type="term" value="F:DNA binding"/>
    <property type="evidence" value="ECO:0007669"/>
    <property type="project" value="UniProtKB-UniRule"/>
</dbReference>
<dbReference type="Gene3D" id="3.40.1440.60">
    <property type="entry name" value="PriA, 3(prime) DNA-binding domain"/>
    <property type="match status" value="1"/>
</dbReference>
<dbReference type="NCBIfam" id="TIGR00595">
    <property type="entry name" value="priA"/>
    <property type="match status" value="1"/>
</dbReference>
<dbReference type="SMART" id="SM00490">
    <property type="entry name" value="HELICc"/>
    <property type="match status" value="1"/>
</dbReference>
<organism evidence="15 16">
    <name type="scientific">Seleniivibrio woodruffii</name>
    <dbReference type="NCBI Taxonomy" id="1078050"/>
    <lineage>
        <taxon>Bacteria</taxon>
        <taxon>Pseudomonadati</taxon>
        <taxon>Deferribacterota</taxon>
        <taxon>Deferribacteres</taxon>
        <taxon>Deferribacterales</taxon>
        <taxon>Geovibrionaceae</taxon>
        <taxon>Seleniivibrio</taxon>
    </lineage>
</organism>
<reference evidence="15 16" key="1">
    <citation type="submission" date="2019-03" db="EMBL/GenBank/DDBJ databases">
        <title>Genomic Encyclopedia of Type Strains, Phase IV (KMG-IV): sequencing the most valuable type-strain genomes for metagenomic binning, comparative biology and taxonomic classification.</title>
        <authorList>
            <person name="Goeker M."/>
        </authorList>
    </citation>
    <scope>NUCLEOTIDE SEQUENCE [LARGE SCALE GENOMIC DNA]</scope>
    <source>
        <strain evidence="15 16">DSM 24984</strain>
    </source>
</reference>
<dbReference type="InterPro" id="IPR001650">
    <property type="entry name" value="Helicase_C-like"/>
</dbReference>
<keyword evidence="8 12" id="KW-0067">ATP-binding</keyword>
<evidence type="ECO:0000256" key="7">
    <source>
        <dbReference type="ARBA" id="ARBA00022833"/>
    </source>
</evidence>
<comment type="caution">
    <text evidence="15">The sequence shown here is derived from an EMBL/GenBank/DDBJ whole genome shotgun (WGS) entry which is preliminary data.</text>
</comment>
<proteinExistence type="inferred from homology"/>
<evidence type="ECO:0000313" key="16">
    <source>
        <dbReference type="Proteomes" id="UP000294614"/>
    </source>
</evidence>
<feature type="domain" description="Helicase ATP-binding" evidence="13">
    <location>
        <begin position="133"/>
        <end position="299"/>
    </location>
</feature>
<keyword evidence="16" id="KW-1185">Reference proteome</keyword>
<dbReference type="FunFam" id="3.40.50.300:FF:000489">
    <property type="entry name" value="Primosome assembly protein PriA"/>
    <property type="match status" value="1"/>
</dbReference>
<dbReference type="SUPFAM" id="SSF52540">
    <property type="entry name" value="P-loop containing nucleoside triphosphate hydrolases"/>
    <property type="match status" value="2"/>
</dbReference>
<dbReference type="InterPro" id="IPR027417">
    <property type="entry name" value="P-loop_NTPase"/>
</dbReference>
<dbReference type="InterPro" id="IPR041222">
    <property type="entry name" value="PriA_3primeBD"/>
</dbReference>
<keyword evidence="4 12" id="KW-0547">Nucleotide-binding</keyword>
<evidence type="ECO:0000256" key="5">
    <source>
        <dbReference type="ARBA" id="ARBA00022801"/>
    </source>
</evidence>
<dbReference type="Pfam" id="PF18074">
    <property type="entry name" value="PriA_C"/>
    <property type="match status" value="1"/>
</dbReference>
<evidence type="ECO:0000256" key="3">
    <source>
        <dbReference type="ARBA" id="ARBA00022723"/>
    </source>
</evidence>
<feature type="binding site" evidence="12">
    <location>
        <position position="400"/>
    </location>
    <ligand>
        <name>Zn(2+)</name>
        <dbReference type="ChEBI" id="CHEBI:29105"/>
        <label>1</label>
    </ligand>
</feature>
<evidence type="ECO:0000256" key="12">
    <source>
        <dbReference type="HAMAP-Rule" id="MF_00983"/>
    </source>
</evidence>
<feature type="binding site" evidence="12">
    <location>
        <position position="358"/>
    </location>
    <ligand>
        <name>Zn(2+)</name>
        <dbReference type="ChEBI" id="CHEBI:29105"/>
        <label>1</label>
    </ligand>
</feature>
<dbReference type="InterPro" id="IPR041236">
    <property type="entry name" value="PriA_C"/>
</dbReference>
<dbReference type="InterPro" id="IPR014001">
    <property type="entry name" value="Helicase_ATP-bd"/>
</dbReference>
<dbReference type="Pfam" id="PF18319">
    <property type="entry name" value="Zn_ribbon_PriA"/>
    <property type="match status" value="1"/>
</dbReference>
<dbReference type="GO" id="GO:0008270">
    <property type="term" value="F:zinc ion binding"/>
    <property type="evidence" value="ECO:0007669"/>
    <property type="project" value="UniProtKB-UniRule"/>
</dbReference>
<evidence type="ECO:0000256" key="6">
    <source>
        <dbReference type="ARBA" id="ARBA00022806"/>
    </source>
</evidence>
<dbReference type="Gene3D" id="3.40.50.300">
    <property type="entry name" value="P-loop containing nucleotide triphosphate hydrolases"/>
    <property type="match status" value="2"/>
</dbReference>
<comment type="catalytic activity">
    <reaction evidence="12">
        <text>Couples ATP hydrolysis with the unwinding of duplex DNA by translocating in the 3'-5' direction.</text>
        <dbReference type="EC" id="5.6.2.4"/>
    </reaction>
</comment>
<feature type="binding site" evidence="12">
    <location>
        <position position="361"/>
    </location>
    <ligand>
        <name>Zn(2+)</name>
        <dbReference type="ChEBI" id="CHEBI:29105"/>
        <label>1</label>
    </ligand>
</feature>
<dbReference type="InterPro" id="IPR011545">
    <property type="entry name" value="DEAD/DEAH_box_helicase_dom"/>
</dbReference>
<comment type="subunit">
    <text evidence="12">Component of the replication restart primosome.</text>
</comment>
<keyword evidence="3 12" id="KW-0479">Metal-binding</keyword>
<dbReference type="Pfam" id="PF17764">
    <property type="entry name" value="PriA_3primeBD"/>
    <property type="match status" value="1"/>
</dbReference>
<keyword evidence="1 12" id="KW-0639">Primosome</keyword>
<evidence type="ECO:0000313" key="15">
    <source>
        <dbReference type="EMBL" id="TCK60937.1"/>
    </source>
</evidence>
<feature type="binding site" evidence="12">
    <location>
        <position position="397"/>
    </location>
    <ligand>
        <name>Zn(2+)</name>
        <dbReference type="ChEBI" id="CHEBI:29105"/>
        <label>1</label>
    </ligand>
</feature>
<dbReference type="GO" id="GO:0006270">
    <property type="term" value="P:DNA replication initiation"/>
    <property type="evidence" value="ECO:0007669"/>
    <property type="project" value="TreeGrafter"/>
</dbReference>
<dbReference type="CDD" id="cd17929">
    <property type="entry name" value="DEXHc_priA"/>
    <property type="match status" value="1"/>
</dbReference>
<evidence type="ECO:0000259" key="14">
    <source>
        <dbReference type="PROSITE" id="PS51194"/>
    </source>
</evidence>
<dbReference type="GO" id="GO:1990077">
    <property type="term" value="C:primosome complex"/>
    <property type="evidence" value="ECO:0007669"/>
    <property type="project" value="UniProtKB-UniRule"/>
</dbReference>
<feature type="binding site" evidence="12">
    <location>
        <position position="367"/>
    </location>
    <ligand>
        <name>Zn(2+)</name>
        <dbReference type="ChEBI" id="CHEBI:29105"/>
        <label>2</label>
    </ligand>
</feature>
<evidence type="ECO:0000256" key="4">
    <source>
        <dbReference type="ARBA" id="ARBA00022741"/>
    </source>
</evidence>
<gene>
    <name evidence="12" type="primary">priA</name>
    <name evidence="15" type="ORF">C8D98_1818</name>
</gene>
<dbReference type="OrthoDB" id="9759544at2"/>
<dbReference type="PANTHER" id="PTHR30580">
    <property type="entry name" value="PRIMOSOMAL PROTEIN N"/>
    <property type="match status" value="1"/>
</dbReference>
<protein>
    <recommendedName>
        <fullName evidence="12">Replication restart protein PriA</fullName>
    </recommendedName>
    <alternativeName>
        <fullName evidence="12">ATP-dependent DNA helicase PriA</fullName>
        <ecNumber evidence="12">5.6.2.4</ecNumber>
    </alternativeName>
    <alternativeName>
        <fullName evidence="12">DNA 3'-5' helicase PriA</fullName>
    </alternativeName>
</protein>
<dbReference type="CDD" id="cd18804">
    <property type="entry name" value="SF2_C_priA"/>
    <property type="match status" value="1"/>
</dbReference>
<dbReference type="GO" id="GO:0006310">
    <property type="term" value="P:DNA recombination"/>
    <property type="evidence" value="ECO:0007669"/>
    <property type="project" value="InterPro"/>
</dbReference>
<feature type="binding site" evidence="12">
    <location>
        <position position="385"/>
    </location>
    <ligand>
        <name>Zn(2+)</name>
        <dbReference type="ChEBI" id="CHEBI:29105"/>
        <label>2</label>
    </ligand>
</feature>
<name>A0A4R1KA76_9BACT</name>
<dbReference type="Pfam" id="PF00270">
    <property type="entry name" value="DEAD"/>
    <property type="match status" value="1"/>
</dbReference>
<dbReference type="PROSITE" id="PS51192">
    <property type="entry name" value="HELICASE_ATP_BIND_1"/>
    <property type="match status" value="1"/>
</dbReference>
<keyword evidence="7 12" id="KW-0862">Zinc</keyword>
<dbReference type="GO" id="GO:0043138">
    <property type="term" value="F:3'-5' DNA helicase activity"/>
    <property type="evidence" value="ECO:0007669"/>
    <property type="project" value="UniProtKB-EC"/>
</dbReference>
<keyword evidence="2 12" id="KW-0235">DNA replication</keyword>
<dbReference type="EC" id="5.6.2.4" evidence="12"/>
<dbReference type="PANTHER" id="PTHR30580:SF0">
    <property type="entry name" value="PRIMOSOMAL PROTEIN N"/>
    <property type="match status" value="1"/>
</dbReference>
<evidence type="ECO:0000256" key="1">
    <source>
        <dbReference type="ARBA" id="ARBA00022515"/>
    </source>
</evidence>
<evidence type="ECO:0000256" key="10">
    <source>
        <dbReference type="ARBA" id="ARBA00023235"/>
    </source>
</evidence>
<dbReference type="HAMAP" id="MF_00983">
    <property type="entry name" value="PriA"/>
    <property type="match status" value="1"/>
</dbReference>
<dbReference type="Pfam" id="PF00271">
    <property type="entry name" value="Helicase_C"/>
    <property type="match status" value="1"/>
</dbReference>
<evidence type="ECO:0000256" key="2">
    <source>
        <dbReference type="ARBA" id="ARBA00022705"/>
    </source>
</evidence>
<dbReference type="Proteomes" id="UP000294614">
    <property type="component" value="Unassembled WGS sequence"/>
</dbReference>
<dbReference type="GO" id="GO:0006302">
    <property type="term" value="P:double-strand break repair"/>
    <property type="evidence" value="ECO:0007669"/>
    <property type="project" value="InterPro"/>
</dbReference>
<dbReference type="GO" id="GO:0016887">
    <property type="term" value="F:ATP hydrolysis activity"/>
    <property type="evidence" value="ECO:0007669"/>
    <property type="project" value="RHEA"/>
</dbReference>
<comment type="function">
    <text evidence="12">Initiates the restart of stalled replication forks, which reloads the replicative helicase on sites other than the origin of replication. Recognizes and binds to abandoned replication forks and remodels them to uncover a helicase loading site. Promotes assembly of the primosome at these replication forks.</text>
</comment>
<sequence>MKYYDVMLPVPAGGIYTYICETELKAGQRVEVPLGRRELCGIVTGENIEPRPDITYREIKTIKDDEPVFGEKYLKFIRMISDYYCVEVGGVLNGILSGAVLESQRTNPEVKSFERRDITLNVHQIPVYDAISSELNSGFSVHLVYGVTGSGKTEIFIELAKQVIAQGKKVMYLVPEISLTPQIENRLSARIGFDVMSYHSKKTPKKRNDTFWAFAKGDLKMVLGARSALFLPSDDIGLIIVDEEHESSYKQEDTPPYHLRDMAVLYGKLLDIPVILASATPSLESWQNAVSGRYRLHTIPCRPDTDMPDIEIVDMKKEEPIGGVLSERLYNELYKTIENGEQAILLINRKGYSHTLYCRSCGEMIMCSNCSVAVTYYKSKGLCKCNYCSQEIRRPKCHKCGSDDISEYGAGTEKVAEALENLFEKKILRLDTESATTYNQLSKMLKDFETGEYSIMAGTQLVAKGLDFANVTLAGVINIDNMFGLPDFRSKERAYQLLVQVSGRAGRASKKGRVIIQTNAPETDVFTHLNCTDTGFYEAELIRRKLFNYPPFVKMCRVTLSHTKEETAKEAAHYIYGVLKSVGGDAEIFYPAQAPVYKISNRYRYGMVIKTKTNSEMSRLINIASKSLKENMKSTLRVRFDRDPQFFM</sequence>
<dbReference type="InterPro" id="IPR040498">
    <property type="entry name" value="PriA_CRR"/>
</dbReference>
<dbReference type="GO" id="GO:0005524">
    <property type="term" value="F:ATP binding"/>
    <property type="evidence" value="ECO:0007669"/>
    <property type="project" value="UniProtKB-UniRule"/>
</dbReference>
<evidence type="ECO:0000256" key="8">
    <source>
        <dbReference type="ARBA" id="ARBA00022840"/>
    </source>
</evidence>
<feature type="binding site" evidence="12">
    <location>
        <position position="370"/>
    </location>
    <ligand>
        <name>Zn(2+)</name>
        <dbReference type="ChEBI" id="CHEBI:29105"/>
        <label>2</label>
    </ligand>
</feature>
<evidence type="ECO:0000256" key="9">
    <source>
        <dbReference type="ARBA" id="ARBA00023125"/>
    </source>
</evidence>
<dbReference type="InterPro" id="IPR042115">
    <property type="entry name" value="PriA_3primeBD_sf"/>
</dbReference>